<dbReference type="Proteomes" id="UP001165586">
    <property type="component" value="Unassembled WGS sequence"/>
</dbReference>
<dbReference type="InterPro" id="IPR023186">
    <property type="entry name" value="IUNH"/>
</dbReference>
<dbReference type="RefSeq" id="WP_259539244.1">
    <property type="nucleotide sequence ID" value="NZ_JANLCJ010000004.1"/>
</dbReference>
<organism evidence="4 5">
    <name type="scientific">Herbiconiux daphne</name>
    <dbReference type="NCBI Taxonomy" id="2970914"/>
    <lineage>
        <taxon>Bacteria</taxon>
        <taxon>Bacillati</taxon>
        <taxon>Actinomycetota</taxon>
        <taxon>Actinomycetes</taxon>
        <taxon>Micrococcales</taxon>
        <taxon>Microbacteriaceae</taxon>
        <taxon>Herbiconiux</taxon>
    </lineage>
</organism>
<dbReference type="InterPro" id="IPR001910">
    <property type="entry name" value="Inosine/uridine_hydrolase_dom"/>
</dbReference>
<dbReference type="SUPFAM" id="SSF53590">
    <property type="entry name" value="Nucleoside hydrolase"/>
    <property type="match status" value="1"/>
</dbReference>
<evidence type="ECO:0000313" key="5">
    <source>
        <dbReference type="Proteomes" id="UP001165586"/>
    </source>
</evidence>
<accession>A0ABT2H355</accession>
<dbReference type="Pfam" id="PF01156">
    <property type="entry name" value="IU_nuc_hydro"/>
    <property type="match status" value="1"/>
</dbReference>
<keyword evidence="5" id="KW-1185">Reference proteome</keyword>
<proteinExistence type="predicted"/>
<keyword evidence="2" id="KW-0326">Glycosidase</keyword>
<dbReference type="EMBL" id="JANLCJ010000004">
    <property type="protein sequence ID" value="MCS5734371.1"/>
    <property type="molecule type" value="Genomic_DNA"/>
</dbReference>
<comment type="caution">
    <text evidence="4">The sequence shown here is derived from an EMBL/GenBank/DDBJ whole genome shotgun (WGS) entry which is preliminary data.</text>
</comment>
<dbReference type="InterPro" id="IPR036452">
    <property type="entry name" value="Ribo_hydro-like"/>
</dbReference>
<name>A0ABT2H355_9MICO</name>
<feature type="domain" description="Inosine/uridine-preferring nucleoside hydrolase" evidence="3">
    <location>
        <begin position="6"/>
        <end position="296"/>
    </location>
</feature>
<evidence type="ECO:0000256" key="2">
    <source>
        <dbReference type="ARBA" id="ARBA00023295"/>
    </source>
</evidence>
<reference evidence="4" key="1">
    <citation type="submission" date="2022-08" db="EMBL/GenBank/DDBJ databases">
        <authorList>
            <person name="Deng Y."/>
            <person name="Han X.-F."/>
            <person name="Zhang Y.-Q."/>
        </authorList>
    </citation>
    <scope>NUCLEOTIDE SEQUENCE</scope>
    <source>
        <strain evidence="4">CPCC 203386</strain>
    </source>
</reference>
<evidence type="ECO:0000259" key="3">
    <source>
        <dbReference type="Pfam" id="PF01156"/>
    </source>
</evidence>
<gene>
    <name evidence="4" type="ORF">N1032_11545</name>
</gene>
<protein>
    <submittedName>
        <fullName evidence="4">Nucleoside hydrolase</fullName>
    </submittedName>
</protein>
<dbReference type="Gene3D" id="3.90.245.10">
    <property type="entry name" value="Ribonucleoside hydrolase-like"/>
    <property type="match status" value="1"/>
</dbReference>
<dbReference type="GO" id="GO:0016787">
    <property type="term" value="F:hydrolase activity"/>
    <property type="evidence" value="ECO:0007669"/>
    <property type="project" value="UniProtKB-KW"/>
</dbReference>
<sequence>MPPEKVVIDTDIGYLNDDSIALGVALGSPELEVLAVTVVAGNFSVQQGVTDGLAMLERFGRLDIPLHAGAAQPLVHRRSAYADASWGRWGTDDAAPPPLGRPARATSSALGAAEAVVALARQFPGELSIIALGPLTTVAEALALEPRLASLLKRIVIMGGSVAAFPHGAGNITPTAEFNVWVDPEAAGRVLSSGAAMELVPLNATRLVAYTAGFHADLQATGGLGAEILAERMGDFFTEASGDLQTANFSNYGLCDSTAVIAAVRPAALDWRVLQVQVDLSAGPAYGTSYCYLLSDPALAKVQNAEGVWDGLHQPLPLTGAVSPPATVRVAIAADGAAVRAECLTRLAALRA</sequence>
<dbReference type="PANTHER" id="PTHR12304:SF4">
    <property type="entry name" value="URIDINE NUCLEOSIDASE"/>
    <property type="match status" value="1"/>
</dbReference>
<evidence type="ECO:0000256" key="1">
    <source>
        <dbReference type="ARBA" id="ARBA00022801"/>
    </source>
</evidence>
<keyword evidence="1 4" id="KW-0378">Hydrolase</keyword>
<dbReference type="PANTHER" id="PTHR12304">
    <property type="entry name" value="INOSINE-URIDINE PREFERRING NUCLEOSIDE HYDROLASE"/>
    <property type="match status" value="1"/>
</dbReference>
<evidence type="ECO:0000313" key="4">
    <source>
        <dbReference type="EMBL" id="MCS5734371.1"/>
    </source>
</evidence>